<feature type="compositionally biased region" description="Low complexity" evidence="1">
    <location>
        <begin position="41"/>
        <end position="52"/>
    </location>
</feature>
<comment type="caution">
    <text evidence="3">The sequence shown here is derived from an EMBL/GenBank/DDBJ whole genome shotgun (WGS) entry which is preliminary data.</text>
</comment>
<sequence length="198" mass="21713">MSTSSKGAASTILLILAAVLIVMIIVVFVVLRINASRTETPETPGENETANNEPPPPVYEATLGDVKFIFEDARDLGNVLRSNTNYQEDLTTTERFIKVTIGAQNKGKLNVQRGLWNMGNIVDSDGRNFVSISDYAYAYSYLTEQSQCQELLKPEFEPTPCIKIYEVSKVSTGLKVQVSFSPAGGAKKEEGLIDLVVE</sequence>
<proteinExistence type="predicted"/>
<reference evidence="3 4" key="1">
    <citation type="journal article" date="2016" name="Nat. Commun.">
        <title>Thousands of microbial genomes shed light on interconnected biogeochemical processes in an aquifer system.</title>
        <authorList>
            <person name="Anantharaman K."/>
            <person name="Brown C.T."/>
            <person name="Hug L.A."/>
            <person name="Sharon I."/>
            <person name="Castelle C.J."/>
            <person name="Probst A.J."/>
            <person name="Thomas B.C."/>
            <person name="Singh A."/>
            <person name="Wilkins M.J."/>
            <person name="Karaoz U."/>
            <person name="Brodie E.L."/>
            <person name="Williams K.H."/>
            <person name="Hubbard S.S."/>
            <person name="Banfield J.F."/>
        </authorList>
    </citation>
    <scope>NUCLEOTIDE SEQUENCE [LARGE SCALE GENOMIC DNA]</scope>
</reference>
<evidence type="ECO:0000313" key="3">
    <source>
        <dbReference type="EMBL" id="OGZ69597.1"/>
    </source>
</evidence>
<keyword evidence="2" id="KW-0472">Membrane</keyword>
<accession>A0A1G2I4P5</accession>
<evidence type="ECO:0000256" key="1">
    <source>
        <dbReference type="SAM" id="MobiDB-lite"/>
    </source>
</evidence>
<gene>
    <name evidence="3" type="ORF">A3D44_03415</name>
</gene>
<feature type="region of interest" description="Disordered" evidence="1">
    <location>
        <begin position="38"/>
        <end position="57"/>
    </location>
</feature>
<organism evidence="3 4">
    <name type="scientific">Candidatus Staskawiczbacteria bacterium RIFCSPHIGHO2_02_FULL_42_22</name>
    <dbReference type="NCBI Taxonomy" id="1802207"/>
    <lineage>
        <taxon>Bacteria</taxon>
        <taxon>Candidatus Staskawicziibacteriota</taxon>
    </lineage>
</organism>
<dbReference type="AlphaFoldDB" id="A0A1G2I4P5"/>
<dbReference type="Proteomes" id="UP000178820">
    <property type="component" value="Unassembled WGS sequence"/>
</dbReference>
<keyword evidence="2" id="KW-1133">Transmembrane helix</keyword>
<evidence type="ECO:0008006" key="5">
    <source>
        <dbReference type="Google" id="ProtNLM"/>
    </source>
</evidence>
<keyword evidence="2" id="KW-0812">Transmembrane</keyword>
<feature type="transmembrane region" description="Helical" evidence="2">
    <location>
        <begin position="12"/>
        <end position="31"/>
    </location>
</feature>
<evidence type="ECO:0000256" key="2">
    <source>
        <dbReference type="SAM" id="Phobius"/>
    </source>
</evidence>
<name>A0A1G2I4P5_9BACT</name>
<dbReference type="EMBL" id="MHOT01000008">
    <property type="protein sequence ID" value="OGZ69597.1"/>
    <property type="molecule type" value="Genomic_DNA"/>
</dbReference>
<protein>
    <recommendedName>
        <fullName evidence="5">DUF4352 domain-containing protein</fullName>
    </recommendedName>
</protein>
<evidence type="ECO:0000313" key="4">
    <source>
        <dbReference type="Proteomes" id="UP000178820"/>
    </source>
</evidence>